<keyword evidence="5" id="KW-1185">Reference proteome</keyword>
<sequence length="505" mass="57199">MTLKACKVELRYKPADLPKNQDEDQEHGQKPHHELSPGLVAVDPDLTRLQDIVTETAQTFRVFYIRQLNSFARLGITRDLFDQLLSACHVFPKFNEYMIGFRVKQQEAEIAPPPMRFRPLMENDKCYGFECAYMLRYVEFTNRPGNDPYSLRHFAVSHKYGSVTDIPYSTWILAGMSHRTEPCLDRFSSGADDIHQANPFELHIMFLDTTSDRAILMTPGNQSVPNHLVSVDIEDLQKLKCIEDDIADSILCLKSTSRTISTLLEMHKYYSEHISCDPLDKGLQSSYGSGPDAIEFALEECQDEVVHNREMAESLLSKLQSTKSLISSLLKHQRGYNLDQQMDTLHSLEQQAQEVMRQLIERINHELANGRILTIITLVYLACTVVSSFVAKQQTSSGIRVMYSQNSWLFFAMPILLTAFTLLIWYTWVHFNRMTKALVSSGEAREKGYFHRMSAPVEEDGGKYGEGGKESGKDKVSGDENKTEKGAEGAEGANGSGHEDKKEGL</sequence>
<evidence type="ECO:0000256" key="2">
    <source>
        <dbReference type="SAM" id="Phobius"/>
    </source>
</evidence>
<keyword evidence="2" id="KW-1133">Transmembrane helix</keyword>
<dbReference type="AlphaFoldDB" id="A0A7C8IB18"/>
<evidence type="ECO:0000259" key="3">
    <source>
        <dbReference type="Pfam" id="PF26616"/>
    </source>
</evidence>
<feature type="region of interest" description="Disordered" evidence="1">
    <location>
        <begin position="456"/>
        <end position="505"/>
    </location>
</feature>
<evidence type="ECO:0000313" key="4">
    <source>
        <dbReference type="EMBL" id="KAF2872631.1"/>
    </source>
</evidence>
<name>A0A7C8IB18_9PLEO</name>
<reference evidence="4 5" key="1">
    <citation type="submission" date="2020-01" db="EMBL/GenBank/DDBJ databases">
        <authorList>
            <consortium name="DOE Joint Genome Institute"/>
            <person name="Haridas S."/>
            <person name="Albert R."/>
            <person name="Binder M."/>
            <person name="Bloem J."/>
            <person name="Labutti K."/>
            <person name="Salamov A."/>
            <person name="Andreopoulos B."/>
            <person name="Baker S.E."/>
            <person name="Barry K."/>
            <person name="Bills G."/>
            <person name="Bluhm B.H."/>
            <person name="Cannon C."/>
            <person name="Castanera R."/>
            <person name="Culley D.E."/>
            <person name="Daum C."/>
            <person name="Ezra D."/>
            <person name="Gonzalez J.B."/>
            <person name="Henrissat B."/>
            <person name="Kuo A."/>
            <person name="Liang C."/>
            <person name="Lipzen A."/>
            <person name="Lutzoni F."/>
            <person name="Magnuson J."/>
            <person name="Mondo S."/>
            <person name="Nolan M."/>
            <person name="Ohm R."/>
            <person name="Pangilinan J."/>
            <person name="Park H.-J.H."/>
            <person name="Ramirez L."/>
            <person name="Alfaro M."/>
            <person name="Sun H."/>
            <person name="Tritt A."/>
            <person name="Yoshinaga Y."/>
            <person name="Zwiers L.-H.L."/>
            <person name="Turgeon B.G."/>
            <person name="Goodwin S.B."/>
            <person name="Spatafora J.W."/>
            <person name="Crous P.W."/>
            <person name="Grigoriev I.V."/>
        </authorList>
    </citation>
    <scope>NUCLEOTIDE SEQUENCE [LARGE SCALE GENOMIC DNA]</scope>
    <source>
        <strain evidence="4 5">CBS 611.86</strain>
    </source>
</reference>
<gene>
    <name evidence="4" type="ORF">BDV95DRAFT_606220</name>
</gene>
<accession>A0A7C8IB18</accession>
<feature type="compositionally biased region" description="Basic and acidic residues" evidence="1">
    <location>
        <begin position="15"/>
        <end position="35"/>
    </location>
</feature>
<dbReference type="Proteomes" id="UP000481861">
    <property type="component" value="Unassembled WGS sequence"/>
</dbReference>
<comment type="caution">
    <text evidence="4">The sequence shown here is derived from an EMBL/GenBank/DDBJ whole genome shotgun (WGS) entry which is preliminary data.</text>
</comment>
<evidence type="ECO:0000256" key="1">
    <source>
        <dbReference type="SAM" id="MobiDB-lite"/>
    </source>
</evidence>
<feature type="transmembrane region" description="Helical" evidence="2">
    <location>
        <begin position="372"/>
        <end position="391"/>
    </location>
</feature>
<feature type="compositionally biased region" description="Basic and acidic residues" evidence="1">
    <location>
        <begin position="460"/>
        <end position="488"/>
    </location>
</feature>
<organism evidence="4 5">
    <name type="scientific">Massariosphaeria phaeospora</name>
    <dbReference type="NCBI Taxonomy" id="100035"/>
    <lineage>
        <taxon>Eukaryota</taxon>
        <taxon>Fungi</taxon>
        <taxon>Dikarya</taxon>
        <taxon>Ascomycota</taxon>
        <taxon>Pezizomycotina</taxon>
        <taxon>Dothideomycetes</taxon>
        <taxon>Pleosporomycetidae</taxon>
        <taxon>Pleosporales</taxon>
        <taxon>Pleosporales incertae sedis</taxon>
        <taxon>Massariosphaeria</taxon>
    </lineage>
</organism>
<proteinExistence type="predicted"/>
<dbReference type="EMBL" id="JAADJZ010000009">
    <property type="protein sequence ID" value="KAF2872631.1"/>
    <property type="molecule type" value="Genomic_DNA"/>
</dbReference>
<protein>
    <recommendedName>
        <fullName evidence="3">CorA-like transporter domain-containing protein</fullName>
    </recommendedName>
</protein>
<keyword evidence="2" id="KW-0472">Membrane</keyword>
<feature type="domain" description="CorA-like transporter" evidence="3">
    <location>
        <begin position="54"/>
        <end position="164"/>
    </location>
</feature>
<dbReference type="Pfam" id="PF26616">
    <property type="entry name" value="CorA-like"/>
    <property type="match status" value="1"/>
</dbReference>
<keyword evidence="2" id="KW-0812">Transmembrane</keyword>
<dbReference type="InterPro" id="IPR058257">
    <property type="entry name" value="CorA-like_dom"/>
</dbReference>
<dbReference type="OrthoDB" id="5396681at2759"/>
<feature type="region of interest" description="Disordered" evidence="1">
    <location>
        <begin position="15"/>
        <end position="38"/>
    </location>
</feature>
<evidence type="ECO:0000313" key="5">
    <source>
        <dbReference type="Proteomes" id="UP000481861"/>
    </source>
</evidence>
<feature type="transmembrane region" description="Helical" evidence="2">
    <location>
        <begin position="411"/>
        <end position="429"/>
    </location>
</feature>